<proteinExistence type="predicted"/>
<gene>
    <name evidence="1" type="ORF">BJ138DRAFT_1140595</name>
</gene>
<protein>
    <submittedName>
        <fullName evidence="1">Uncharacterized protein</fullName>
    </submittedName>
</protein>
<dbReference type="EMBL" id="MU267594">
    <property type="protein sequence ID" value="KAH7916066.1"/>
    <property type="molecule type" value="Genomic_DNA"/>
</dbReference>
<reference evidence="1" key="1">
    <citation type="journal article" date="2021" name="New Phytol.">
        <title>Evolutionary innovations through gain and loss of genes in the ectomycorrhizal Boletales.</title>
        <authorList>
            <person name="Wu G."/>
            <person name="Miyauchi S."/>
            <person name="Morin E."/>
            <person name="Kuo A."/>
            <person name="Drula E."/>
            <person name="Varga T."/>
            <person name="Kohler A."/>
            <person name="Feng B."/>
            <person name="Cao Y."/>
            <person name="Lipzen A."/>
            <person name="Daum C."/>
            <person name="Hundley H."/>
            <person name="Pangilinan J."/>
            <person name="Johnson J."/>
            <person name="Barry K."/>
            <person name="LaButti K."/>
            <person name="Ng V."/>
            <person name="Ahrendt S."/>
            <person name="Min B."/>
            <person name="Choi I.G."/>
            <person name="Park H."/>
            <person name="Plett J.M."/>
            <person name="Magnuson J."/>
            <person name="Spatafora J.W."/>
            <person name="Nagy L.G."/>
            <person name="Henrissat B."/>
            <person name="Grigoriev I.V."/>
            <person name="Yang Z.L."/>
            <person name="Xu J."/>
            <person name="Martin F.M."/>
        </authorList>
    </citation>
    <scope>NUCLEOTIDE SEQUENCE</scope>
    <source>
        <strain evidence="1">ATCC 28755</strain>
    </source>
</reference>
<dbReference type="Proteomes" id="UP000790377">
    <property type="component" value="Unassembled WGS sequence"/>
</dbReference>
<comment type="caution">
    <text evidence="1">The sequence shown here is derived from an EMBL/GenBank/DDBJ whole genome shotgun (WGS) entry which is preliminary data.</text>
</comment>
<sequence length="266" mass="29359">MRATDVASVNTGDYFHRLASLSSQLIQNSCACTKEEDKLKAFTDLSSQLSQTAPAAAKAMAPTLLAVVVSHSQHKERVERVIQEIDSLWGELFSVFANGIATALDVKLQNSLEALRQEKDLVRSGVHAQSISLKRKAKDTETDPSLNEGLKQSAIEDSAHKETDNMSVHTEQRYPDSSENKRRRLVMGSNRTVEQPPLVPDAGIQEILASLMSQMAKQTQALEMLAQENHQLQYEQADSADNRPSSRRSESFDDFAGSYSSNPVNP</sequence>
<keyword evidence="2" id="KW-1185">Reference proteome</keyword>
<accession>A0ACB8ASY6</accession>
<name>A0ACB8ASY6_9AGAM</name>
<organism evidence="1 2">
    <name type="scientific">Hygrophoropsis aurantiaca</name>
    <dbReference type="NCBI Taxonomy" id="72124"/>
    <lineage>
        <taxon>Eukaryota</taxon>
        <taxon>Fungi</taxon>
        <taxon>Dikarya</taxon>
        <taxon>Basidiomycota</taxon>
        <taxon>Agaricomycotina</taxon>
        <taxon>Agaricomycetes</taxon>
        <taxon>Agaricomycetidae</taxon>
        <taxon>Boletales</taxon>
        <taxon>Coniophorineae</taxon>
        <taxon>Hygrophoropsidaceae</taxon>
        <taxon>Hygrophoropsis</taxon>
    </lineage>
</organism>
<evidence type="ECO:0000313" key="1">
    <source>
        <dbReference type="EMBL" id="KAH7916066.1"/>
    </source>
</evidence>
<evidence type="ECO:0000313" key="2">
    <source>
        <dbReference type="Proteomes" id="UP000790377"/>
    </source>
</evidence>